<keyword evidence="4" id="KW-0479">Metal-binding</keyword>
<sequence>MDCLIENLALKGTATQSSTYNTFEAQNAIDGLRHGAGQAAYCCITGNQYNPWWRLDLQNNYEISTVIITARSDCCVDQTNGAEIRIGNSLENNGNNNPRCAVTSGFLARRTITYSCGVMEGRYVNVILYGKTNYLSLCEVEVYGTENVALKGTAIQSSTYNTFGALNAIDGRRYGAGEAAYCCITGNQYNPWWRLDLQNNYEISTVIITARSDGSVDQTNGAEIRIGNSLENNGNNNPRCNVTSGFQLGYTISYSCHGMEGRYVNAIMAGRTSHLTLCEVEVYGKRHIKKYFLRLKFSSSVDAVAVRGKILHQLQSALGLIISDFKLSWTQIPKKEKQEHLDGGECTHWF</sequence>
<dbReference type="Gene3D" id="2.60.120.260">
    <property type="entry name" value="Galactose-binding domain-like"/>
    <property type="match status" value="2"/>
</dbReference>
<dbReference type="PANTHER" id="PTHR45713">
    <property type="entry name" value="FTP DOMAIN-CONTAINING PROTEIN"/>
    <property type="match status" value="1"/>
</dbReference>
<keyword evidence="10" id="KW-1185">Reference proteome</keyword>
<dbReference type="SUPFAM" id="SSF49785">
    <property type="entry name" value="Galactose-binding domain-like"/>
    <property type="match status" value="2"/>
</dbReference>
<evidence type="ECO:0000256" key="4">
    <source>
        <dbReference type="ARBA" id="ARBA00022723"/>
    </source>
</evidence>
<evidence type="ECO:0000256" key="5">
    <source>
        <dbReference type="ARBA" id="ARBA00022734"/>
    </source>
</evidence>
<dbReference type="AlphaFoldDB" id="A0A5A9PLU6"/>
<organism evidence="9 10">
    <name type="scientific">Triplophysa tibetana</name>
    <dbReference type="NCBI Taxonomy" id="1572043"/>
    <lineage>
        <taxon>Eukaryota</taxon>
        <taxon>Metazoa</taxon>
        <taxon>Chordata</taxon>
        <taxon>Craniata</taxon>
        <taxon>Vertebrata</taxon>
        <taxon>Euteleostomi</taxon>
        <taxon>Actinopterygii</taxon>
        <taxon>Neopterygii</taxon>
        <taxon>Teleostei</taxon>
        <taxon>Ostariophysi</taxon>
        <taxon>Cypriniformes</taxon>
        <taxon>Nemacheilidae</taxon>
        <taxon>Triplophysa</taxon>
    </lineage>
</organism>
<evidence type="ECO:0000256" key="2">
    <source>
        <dbReference type="ARBA" id="ARBA00010147"/>
    </source>
</evidence>
<comment type="caution">
    <text evidence="9">The sequence shown here is derived from an EMBL/GenBank/DDBJ whole genome shotgun (WGS) entry which is preliminary data.</text>
</comment>
<accession>A0A5A9PLU6</accession>
<dbReference type="GO" id="GO:0010185">
    <property type="term" value="P:regulation of cellular defense response"/>
    <property type="evidence" value="ECO:0007669"/>
    <property type="project" value="UniProtKB-ARBA"/>
</dbReference>
<gene>
    <name evidence="9" type="ORF">E1301_Tti008707</name>
</gene>
<dbReference type="InterPro" id="IPR051941">
    <property type="entry name" value="BG_Antigen-Binding_Lectin"/>
</dbReference>
<keyword evidence="5" id="KW-0430">Lectin</keyword>
<dbReference type="GO" id="GO:0042806">
    <property type="term" value="F:fucose binding"/>
    <property type="evidence" value="ECO:0007669"/>
    <property type="project" value="UniProtKB-ARBA"/>
</dbReference>
<comment type="subunit">
    <text evidence="3">Homotrimer.</text>
</comment>
<dbReference type="Proteomes" id="UP000324632">
    <property type="component" value="Chromosome 3"/>
</dbReference>
<dbReference type="GO" id="GO:0046872">
    <property type="term" value="F:metal ion binding"/>
    <property type="evidence" value="ECO:0007669"/>
    <property type="project" value="UniProtKB-KW"/>
</dbReference>
<evidence type="ECO:0000259" key="8">
    <source>
        <dbReference type="SMART" id="SM00607"/>
    </source>
</evidence>
<protein>
    <submittedName>
        <fullName evidence="9">Fucolectin-5</fullName>
    </submittedName>
</protein>
<keyword evidence="6" id="KW-0106">Calcium</keyword>
<reference evidence="9 10" key="1">
    <citation type="journal article" date="2019" name="Mol. Ecol. Resour.">
        <title>Chromosome-level genome assembly of Triplophysa tibetana, a fish adapted to the harsh high-altitude environment of the Tibetan Plateau.</title>
        <authorList>
            <person name="Yang X."/>
            <person name="Liu H."/>
            <person name="Ma Z."/>
            <person name="Zou Y."/>
            <person name="Zou M."/>
            <person name="Mao Y."/>
            <person name="Li X."/>
            <person name="Wang H."/>
            <person name="Chen T."/>
            <person name="Wang W."/>
            <person name="Yang R."/>
        </authorList>
    </citation>
    <scope>NUCLEOTIDE SEQUENCE [LARGE SCALE GENOMIC DNA]</scope>
    <source>
        <strain evidence="9">TTIB1903HZAU</strain>
        <tissue evidence="9">Muscle</tissue>
    </source>
</reference>
<feature type="domain" description="Fucolectin tachylectin-4 pentraxin-1" evidence="8">
    <location>
        <begin position="5"/>
        <end position="144"/>
    </location>
</feature>
<dbReference type="SMART" id="SM00607">
    <property type="entry name" value="FTP"/>
    <property type="match status" value="2"/>
</dbReference>
<dbReference type="InterPro" id="IPR006585">
    <property type="entry name" value="FTP1"/>
</dbReference>
<dbReference type="GO" id="GO:0001868">
    <property type="term" value="P:regulation of complement activation, lectin pathway"/>
    <property type="evidence" value="ECO:0007669"/>
    <property type="project" value="UniProtKB-ARBA"/>
</dbReference>
<proteinExistence type="inferred from homology"/>
<evidence type="ECO:0000313" key="10">
    <source>
        <dbReference type="Proteomes" id="UP000324632"/>
    </source>
</evidence>
<dbReference type="Pfam" id="PF22633">
    <property type="entry name" value="F5_F8_type_C_2"/>
    <property type="match status" value="2"/>
</dbReference>
<comment type="similarity">
    <text evidence="2">Belongs to the fucolectin family.</text>
</comment>
<evidence type="ECO:0000256" key="1">
    <source>
        <dbReference type="ARBA" id="ARBA00002219"/>
    </source>
</evidence>
<evidence type="ECO:0000256" key="7">
    <source>
        <dbReference type="ARBA" id="ARBA00023157"/>
    </source>
</evidence>
<keyword evidence="7" id="KW-1015">Disulfide bond</keyword>
<evidence type="ECO:0000256" key="6">
    <source>
        <dbReference type="ARBA" id="ARBA00022837"/>
    </source>
</evidence>
<dbReference type="EMBL" id="SOYY01000003">
    <property type="protein sequence ID" value="KAA0722793.1"/>
    <property type="molecule type" value="Genomic_DNA"/>
</dbReference>
<name>A0A5A9PLU6_9TELE</name>
<feature type="domain" description="Fucolectin tachylectin-4 pentraxin-1" evidence="8">
    <location>
        <begin position="145"/>
        <end position="289"/>
    </location>
</feature>
<evidence type="ECO:0000256" key="3">
    <source>
        <dbReference type="ARBA" id="ARBA00011233"/>
    </source>
</evidence>
<evidence type="ECO:0000313" key="9">
    <source>
        <dbReference type="EMBL" id="KAA0722793.1"/>
    </source>
</evidence>
<comment type="function">
    <text evidence="1">Acts as a defensive agent. Recognizes blood group fucosylated oligosaccharides including A, B, H and Lewis B-type antigens. Does not recognize Lewis A antigen and has low affinity for monovalent haptens.</text>
</comment>
<dbReference type="InterPro" id="IPR008979">
    <property type="entry name" value="Galactose-bd-like_sf"/>
</dbReference>
<dbReference type="PANTHER" id="PTHR45713:SF11">
    <property type="entry name" value="FUCOLECTIN TACHYLECTIN-4 PENTRAXIN-1 DOMAIN-CONTAINING PROTEIN"/>
    <property type="match status" value="1"/>
</dbReference>